<dbReference type="PANTHER" id="PTHR43861">
    <property type="entry name" value="TRANS-ACONITATE 2-METHYLTRANSFERASE-RELATED"/>
    <property type="match status" value="1"/>
</dbReference>
<gene>
    <name evidence="2" type="ORF">CUN60_07595</name>
</gene>
<reference evidence="3" key="1">
    <citation type="submission" date="2017-11" db="EMBL/GenBank/DDBJ databases">
        <authorList>
            <person name="Chan K.G."/>
            <person name="Lee L.S."/>
        </authorList>
    </citation>
    <scope>NUCLEOTIDE SEQUENCE [LARGE SCALE GENOMIC DNA]</scope>
    <source>
        <strain evidence="3">DSM 100970</strain>
    </source>
</reference>
<dbReference type="InterPro" id="IPR013216">
    <property type="entry name" value="Methyltransf_11"/>
</dbReference>
<feature type="domain" description="Methyltransferase type 11" evidence="1">
    <location>
        <begin position="8"/>
        <end position="93"/>
    </location>
</feature>
<dbReference type="InterPro" id="IPR029063">
    <property type="entry name" value="SAM-dependent_MTases_sf"/>
</dbReference>
<dbReference type="AlphaFoldDB" id="A0A2I7N6U9"/>
<sequence>MRDWLWYGGNLVYFRQFFSDICGSEISVDAINYARQKIKDIRLEQGSLPNDIPFGDKQFDLVLLFDVLEHVEHDQEALDAIYKRLKPGGNLVITVPAYQFLYGAYDKFLFHFRRYNYSQLSKLLKNSGFLTKFHSYFNFWLFPLVLVSRLVEKVLNKTAKYAIQGKNDSFLNSLFYRIMRSEKSILSRKISLPFGSSLICIAKKNAN</sequence>
<dbReference type="Proteomes" id="UP000236655">
    <property type="component" value="Chromosome"/>
</dbReference>
<dbReference type="RefSeq" id="WP_102951464.1">
    <property type="nucleotide sequence ID" value="NZ_CP024847.1"/>
</dbReference>
<dbReference type="Pfam" id="PF08241">
    <property type="entry name" value="Methyltransf_11"/>
    <property type="match status" value="1"/>
</dbReference>
<evidence type="ECO:0000313" key="2">
    <source>
        <dbReference type="EMBL" id="AUR52168.1"/>
    </source>
</evidence>
<keyword evidence="3" id="KW-1185">Reference proteome</keyword>
<dbReference type="OrthoDB" id="8688451at2"/>
<dbReference type="Gene3D" id="3.40.50.150">
    <property type="entry name" value="Vaccinia Virus protein VP39"/>
    <property type="match status" value="1"/>
</dbReference>
<dbReference type="PANTHER" id="PTHR43861:SF6">
    <property type="entry name" value="METHYLTRANSFERASE TYPE 11"/>
    <property type="match status" value="1"/>
</dbReference>
<name>A0A2I7N6U9_9NEIS</name>
<evidence type="ECO:0000313" key="3">
    <source>
        <dbReference type="Proteomes" id="UP000236655"/>
    </source>
</evidence>
<dbReference type="KEGG" id="nba:CUN60_07595"/>
<proteinExistence type="predicted"/>
<protein>
    <recommendedName>
        <fullName evidence="1">Methyltransferase type 11 domain-containing protein</fullName>
    </recommendedName>
</protein>
<dbReference type="SUPFAM" id="SSF53335">
    <property type="entry name" value="S-adenosyl-L-methionine-dependent methyltransferases"/>
    <property type="match status" value="1"/>
</dbReference>
<accession>A0A2I7N6U9</accession>
<dbReference type="EMBL" id="CP024847">
    <property type="protein sequence ID" value="AUR52168.1"/>
    <property type="molecule type" value="Genomic_DNA"/>
</dbReference>
<organism evidence="2 3">
    <name type="scientific">Aquella oligotrophica</name>
    <dbReference type="NCBI Taxonomy" id="2067065"/>
    <lineage>
        <taxon>Bacteria</taxon>
        <taxon>Pseudomonadati</taxon>
        <taxon>Pseudomonadota</taxon>
        <taxon>Betaproteobacteria</taxon>
        <taxon>Neisseriales</taxon>
        <taxon>Neisseriaceae</taxon>
        <taxon>Aquella</taxon>
    </lineage>
</organism>
<dbReference type="CDD" id="cd02440">
    <property type="entry name" value="AdoMet_MTases"/>
    <property type="match status" value="1"/>
</dbReference>
<evidence type="ECO:0000259" key="1">
    <source>
        <dbReference type="Pfam" id="PF08241"/>
    </source>
</evidence>
<dbReference type="GO" id="GO:0008757">
    <property type="term" value="F:S-adenosylmethionine-dependent methyltransferase activity"/>
    <property type="evidence" value="ECO:0007669"/>
    <property type="project" value="InterPro"/>
</dbReference>